<reference evidence="1" key="1">
    <citation type="journal article" date="2022" name="bioRxiv">
        <title>Population genetic analysis of Ophidiomyces ophidiicola, the causative agent of snake fungal disease, indicates recent introductions to the USA.</title>
        <authorList>
            <person name="Ladner J.T."/>
            <person name="Palmer J.M."/>
            <person name="Ettinger C.L."/>
            <person name="Stajich J.E."/>
            <person name="Farrell T.M."/>
            <person name="Glorioso B.M."/>
            <person name="Lawson B."/>
            <person name="Price S.J."/>
            <person name="Stengle A.G."/>
            <person name="Grear D.A."/>
            <person name="Lorch J.M."/>
        </authorList>
    </citation>
    <scope>NUCLEOTIDE SEQUENCE</scope>
    <source>
        <strain evidence="1">NWHC 24266-5</strain>
    </source>
</reference>
<dbReference type="EMBL" id="JALBCA010000100">
    <property type="protein sequence ID" value="KAI2383069.1"/>
    <property type="molecule type" value="Genomic_DNA"/>
</dbReference>
<name>A0ACB8URC5_9EURO</name>
<gene>
    <name evidence="1" type="ORF">LOY88_005504</name>
</gene>
<protein>
    <submittedName>
        <fullName evidence="1">Uncharacterized protein</fullName>
    </submittedName>
</protein>
<sequence length="353" mass="39313">MASRANSKSTKNHKLSSYFMPLGSSHTSSKQWQPQALPPPPQQLTPSKPSCPTQPTFVSQLAPYPHAPLSFPTPHPQVTIEPVKTAHIPSLMRITGLLLPIRYPTSFYSATITDLLVASVSRVAIYHNHPVVGSDLAENKFARDTSAVGNTEKVIGGIRCRLESLLETSIDGDGRMATNLYILTLHLLSPYRGQGIAASLLNSLLFDGMSGLHDLGSANTRPPVSALVKHYNIRTVTAHVHETNKEALQWYVSRGFRVQDGVIQGYYHKLKPGGARIVKLDLNWDQEHQEQCSDPEFSQQALDFKLTFQKDEDDEWEKVDALEYPMPEALEDYEKVDRNGEDEGSTNKRIRST</sequence>
<organism evidence="1">
    <name type="scientific">Ophidiomyces ophidiicola</name>
    <dbReference type="NCBI Taxonomy" id="1387563"/>
    <lineage>
        <taxon>Eukaryota</taxon>
        <taxon>Fungi</taxon>
        <taxon>Dikarya</taxon>
        <taxon>Ascomycota</taxon>
        <taxon>Pezizomycotina</taxon>
        <taxon>Eurotiomycetes</taxon>
        <taxon>Eurotiomycetidae</taxon>
        <taxon>Onygenales</taxon>
        <taxon>Onygenaceae</taxon>
        <taxon>Ophidiomyces</taxon>
    </lineage>
</organism>
<comment type="caution">
    <text evidence="1">The sequence shown here is derived from an EMBL/GenBank/DDBJ whole genome shotgun (WGS) entry which is preliminary data.</text>
</comment>
<evidence type="ECO:0000313" key="1">
    <source>
        <dbReference type="EMBL" id="KAI2383069.1"/>
    </source>
</evidence>
<accession>A0ACB8URC5</accession>
<proteinExistence type="predicted"/>